<feature type="compositionally biased region" description="Polar residues" evidence="1">
    <location>
        <begin position="32"/>
        <end position="50"/>
    </location>
</feature>
<dbReference type="PANTHER" id="PTHR28498">
    <property type="entry name" value="ZINC FINGER SWIM DOMAIN-CONTAINING PROTEIN 7"/>
    <property type="match status" value="1"/>
</dbReference>
<accession>A0A5N6LXM7</accession>
<sequence length="363" mass="41053">MTSASELFYSRRYRSGQRHNTVDVTGFDSSPADVTSSLSSYQHRSTIRRYSSQHDRRVLEDCVPASRRIHRRRLDHLEHQPEEGGSHSPSGSSINSDAFRSLRRHNRPASTSNDRLPGSVLLARERLVERLRGVSVSGYRQRSGSSSITHQNGFSTRNLLENRSNDNRNSMAEMISESWLKKHQLGLNQDELKCLQLEVFSCESFRKNSRECTICLEGFQDGDSITLIRLLMVAGEDAVSLLVAETIWSEIHSTHSGNLHILFGKNLERATRIVDERGVKKISGEPSGRSVFQVIGGESTRKEEYLCFPQHYCACYSFFYDVVNRGQQLCCKHQLAARFADSLGTCLDLKVSDDQLAHLLAKL</sequence>
<evidence type="ECO:0000313" key="3">
    <source>
        <dbReference type="Proteomes" id="UP000326396"/>
    </source>
</evidence>
<gene>
    <name evidence="2" type="ORF">E3N88_34279</name>
</gene>
<dbReference type="GO" id="GO:0000724">
    <property type="term" value="P:double-strand break repair via homologous recombination"/>
    <property type="evidence" value="ECO:0007669"/>
    <property type="project" value="TreeGrafter"/>
</dbReference>
<organism evidence="2 3">
    <name type="scientific">Mikania micrantha</name>
    <name type="common">bitter vine</name>
    <dbReference type="NCBI Taxonomy" id="192012"/>
    <lineage>
        <taxon>Eukaryota</taxon>
        <taxon>Viridiplantae</taxon>
        <taxon>Streptophyta</taxon>
        <taxon>Embryophyta</taxon>
        <taxon>Tracheophyta</taxon>
        <taxon>Spermatophyta</taxon>
        <taxon>Magnoliopsida</taxon>
        <taxon>eudicotyledons</taxon>
        <taxon>Gunneridae</taxon>
        <taxon>Pentapetalae</taxon>
        <taxon>asterids</taxon>
        <taxon>campanulids</taxon>
        <taxon>Asterales</taxon>
        <taxon>Asteraceae</taxon>
        <taxon>Asteroideae</taxon>
        <taxon>Heliantheae alliance</taxon>
        <taxon>Eupatorieae</taxon>
        <taxon>Mikania</taxon>
    </lineage>
</organism>
<dbReference type="EMBL" id="SZYD01000017">
    <property type="protein sequence ID" value="KAD3066399.1"/>
    <property type="molecule type" value="Genomic_DNA"/>
</dbReference>
<feature type="region of interest" description="Disordered" evidence="1">
    <location>
        <begin position="21"/>
        <end position="56"/>
    </location>
</feature>
<name>A0A5N6LXM7_9ASTR</name>
<dbReference type="Proteomes" id="UP000326396">
    <property type="component" value="Linkage Group LG7"/>
</dbReference>
<evidence type="ECO:0000313" key="2">
    <source>
        <dbReference type="EMBL" id="KAD3066399.1"/>
    </source>
</evidence>
<reference evidence="2 3" key="1">
    <citation type="submission" date="2019-05" db="EMBL/GenBank/DDBJ databases">
        <title>Mikania micrantha, genome provides insights into the molecular mechanism of rapid growth.</title>
        <authorList>
            <person name="Liu B."/>
        </authorList>
    </citation>
    <scope>NUCLEOTIDE SEQUENCE [LARGE SCALE GENOMIC DNA]</scope>
    <source>
        <strain evidence="2">NLD-2019</strain>
        <tissue evidence="2">Leaf</tissue>
    </source>
</reference>
<dbReference type="GO" id="GO:0097196">
    <property type="term" value="C:Shu complex"/>
    <property type="evidence" value="ECO:0007669"/>
    <property type="project" value="TreeGrafter"/>
</dbReference>
<evidence type="ECO:0008006" key="4">
    <source>
        <dbReference type="Google" id="ProtNLM"/>
    </source>
</evidence>
<dbReference type="PANTHER" id="PTHR28498:SF1">
    <property type="entry name" value="ZINC FINGER SWIM DOMAIN-CONTAINING PROTEIN 7"/>
    <property type="match status" value="1"/>
</dbReference>
<comment type="caution">
    <text evidence="2">The sequence shown here is derived from an EMBL/GenBank/DDBJ whole genome shotgun (WGS) entry which is preliminary data.</text>
</comment>
<protein>
    <recommendedName>
        <fullName evidence="4">SWIM-type domain-containing protein</fullName>
    </recommendedName>
</protein>
<keyword evidence="3" id="KW-1185">Reference proteome</keyword>
<dbReference type="AlphaFoldDB" id="A0A5N6LXM7"/>
<evidence type="ECO:0000256" key="1">
    <source>
        <dbReference type="SAM" id="MobiDB-lite"/>
    </source>
</evidence>
<dbReference type="OrthoDB" id="337581at2759"/>
<proteinExistence type="predicted"/>